<feature type="chain" id="PRO_5005844871" evidence="1">
    <location>
        <begin position="20"/>
        <end position="56"/>
    </location>
</feature>
<dbReference type="GO" id="GO:0005576">
    <property type="term" value="C:extracellular region"/>
    <property type="evidence" value="ECO:0007669"/>
    <property type="project" value="InterPro"/>
</dbReference>
<feature type="signal peptide" evidence="1">
    <location>
        <begin position="1"/>
        <end position="19"/>
    </location>
</feature>
<keyword evidence="1" id="KW-0732">Signal</keyword>
<dbReference type="STRING" id="166423.A0A0N0BGD9"/>
<accession>A0A0N0BGD9</accession>
<dbReference type="AlphaFoldDB" id="A0A0N0BGD9"/>
<name>A0A0N0BGD9_9HYME</name>
<keyword evidence="3" id="KW-1185">Reference proteome</keyword>
<dbReference type="GO" id="GO:0042381">
    <property type="term" value="P:hemolymph coagulation"/>
    <property type="evidence" value="ECO:0007669"/>
    <property type="project" value="InterPro"/>
</dbReference>
<dbReference type="Pfam" id="PF08026">
    <property type="entry name" value="Antimicrobial_5"/>
    <property type="match status" value="1"/>
</dbReference>
<gene>
    <name evidence="2" type="ORF">WN51_00405</name>
</gene>
<evidence type="ECO:0000313" key="3">
    <source>
        <dbReference type="Proteomes" id="UP000053105"/>
    </source>
</evidence>
<organism evidence="2 3">
    <name type="scientific">Melipona quadrifasciata</name>
    <dbReference type="NCBI Taxonomy" id="166423"/>
    <lineage>
        <taxon>Eukaryota</taxon>
        <taxon>Metazoa</taxon>
        <taxon>Ecdysozoa</taxon>
        <taxon>Arthropoda</taxon>
        <taxon>Hexapoda</taxon>
        <taxon>Insecta</taxon>
        <taxon>Pterygota</taxon>
        <taxon>Neoptera</taxon>
        <taxon>Endopterygota</taxon>
        <taxon>Hymenoptera</taxon>
        <taxon>Apocrita</taxon>
        <taxon>Aculeata</taxon>
        <taxon>Apoidea</taxon>
        <taxon>Anthophila</taxon>
        <taxon>Apidae</taxon>
        <taxon>Melipona</taxon>
    </lineage>
</organism>
<dbReference type="InterPro" id="IPR012524">
    <property type="entry name" value="Abaecin_antimicrobial_peptide"/>
</dbReference>
<dbReference type="EMBL" id="KQ435789">
    <property type="protein sequence ID" value="KOX74422.1"/>
    <property type="molecule type" value="Genomic_DNA"/>
</dbReference>
<dbReference type="Proteomes" id="UP000053105">
    <property type="component" value="Unassembled WGS sequence"/>
</dbReference>
<proteinExistence type="predicted"/>
<reference evidence="2 3" key="1">
    <citation type="submission" date="2015-07" db="EMBL/GenBank/DDBJ databases">
        <title>The genome of Melipona quadrifasciata.</title>
        <authorList>
            <person name="Pan H."/>
            <person name="Kapheim K."/>
        </authorList>
    </citation>
    <scope>NUCLEOTIDE SEQUENCE [LARGE SCALE GENOMIC DNA]</scope>
    <source>
        <strain evidence="2">0111107301</strain>
        <tissue evidence="2">Whole body</tissue>
    </source>
</reference>
<protein>
    <submittedName>
        <fullName evidence="2">Abaecin</fullName>
    </submittedName>
</protein>
<evidence type="ECO:0000256" key="1">
    <source>
        <dbReference type="SAM" id="SignalP"/>
    </source>
</evidence>
<evidence type="ECO:0000313" key="2">
    <source>
        <dbReference type="EMBL" id="KOX74422.1"/>
    </source>
</evidence>
<sequence>MKVVTFIFVLLATICAIFAIYVPSSNIPPQRRRPFPTFPGQGPFNPKINLPRVGIF</sequence>